<sequence length="324" mass="36147">MERLRYILLSCFLLGGITLSWAQQPAQYSLYMLNKYAYNNAYNGLDESLSMTGVFRKQWVGFKGSPLSVNFNAHLPIEYLSSGIGLGFEYDAIGAYKDLSIRGSYSYIIDLGKAGKLSLGAAGRFLQKNLDGSLLLTPDGNYEQGVNHNDPNVPNIKESGISFSLDAAIYYKHKFFELGLSAINLTQPTLKLATDASVTYRRAYFFTATGNIKLSDKFDLHPSFLLKADFVKFQPEIAVILKWNNNIFGGLAFRGYDSHTADALIFVVGMQITKNIMLAYSYDLSVGSLQSYNSGSHEVVLNYNLNKKIGKEIPSKIIYNPRFL</sequence>
<dbReference type="Pfam" id="PF11751">
    <property type="entry name" value="PorP_SprF"/>
    <property type="match status" value="1"/>
</dbReference>
<dbReference type="InterPro" id="IPR019861">
    <property type="entry name" value="PorP/SprF_Bacteroidetes"/>
</dbReference>
<name>A0A915YIN2_9BACT</name>
<gene>
    <name evidence="1" type="ORF">AsAng_0046700</name>
</gene>
<reference evidence="1" key="1">
    <citation type="submission" date="2022-09" db="EMBL/GenBank/DDBJ databases">
        <title>Aureispira anguillicida sp. nov., isolated from Leptocephalus of Japanese eel Anguilla japonica.</title>
        <authorList>
            <person name="Yuasa K."/>
            <person name="Mekata T."/>
            <person name="Ikunari K."/>
        </authorList>
    </citation>
    <scope>NUCLEOTIDE SEQUENCE</scope>
    <source>
        <strain evidence="1">EL160426</strain>
    </source>
</reference>
<evidence type="ECO:0000313" key="2">
    <source>
        <dbReference type="Proteomes" id="UP001060919"/>
    </source>
</evidence>
<keyword evidence="2" id="KW-1185">Reference proteome</keyword>
<protein>
    <submittedName>
        <fullName evidence="1">PorP/SprF family type IX secretion system membrane protein</fullName>
    </submittedName>
</protein>
<accession>A0A915YIN2</accession>
<dbReference type="AlphaFoldDB" id="A0A915YIN2"/>
<proteinExistence type="predicted"/>
<evidence type="ECO:0000313" key="1">
    <source>
        <dbReference type="EMBL" id="BDS13907.1"/>
    </source>
</evidence>
<dbReference type="Proteomes" id="UP001060919">
    <property type="component" value="Chromosome"/>
</dbReference>
<organism evidence="1 2">
    <name type="scientific">Aureispira anguillae</name>
    <dbReference type="NCBI Taxonomy" id="2864201"/>
    <lineage>
        <taxon>Bacteria</taxon>
        <taxon>Pseudomonadati</taxon>
        <taxon>Bacteroidota</taxon>
        <taxon>Saprospiria</taxon>
        <taxon>Saprospirales</taxon>
        <taxon>Saprospiraceae</taxon>
        <taxon>Aureispira</taxon>
    </lineage>
</organism>
<dbReference type="RefSeq" id="WP_264789154.1">
    <property type="nucleotide sequence ID" value="NZ_AP026867.1"/>
</dbReference>
<dbReference type="KEGG" id="aup:AsAng_0046700"/>
<dbReference type="NCBIfam" id="TIGR03519">
    <property type="entry name" value="T9SS_PorP_fam"/>
    <property type="match status" value="1"/>
</dbReference>
<dbReference type="EMBL" id="AP026867">
    <property type="protein sequence ID" value="BDS13907.1"/>
    <property type="molecule type" value="Genomic_DNA"/>
</dbReference>